<reference evidence="1" key="1">
    <citation type="submission" date="2022-07" db="EMBL/GenBank/DDBJ databases">
        <title>Phylogenomic reconstructions and comparative analyses of Kickxellomycotina fungi.</title>
        <authorList>
            <person name="Reynolds N.K."/>
            <person name="Stajich J.E."/>
            <person name="Barry K."/>
            <person name="Grigoriev I.V."/>
            <person name="Crous P."/>
            <person name="Smith M.E."/>
        </authorList>
    </citation>
    <scope>NUCLEOTIDE SEQUENCE</scope>
    <source>
        <strain evidence="1">NRRL 5244</strain>
    </source>
</reference>
<keyword evidence="2" id="KW-1185">Reference proteome</keyword>
<dbReference type="EMBL" id="JANBPW010000004">
    <property type="protein sequence ID" value="KAJ1951593.1"/>
    <property type="molecule type" value="Genomic_DNA"/>
</dbReference>
<proteinExistence type="predicted"/>
<dbReference type="Proteomes" id="UP001150603">
    <property type="component" value="Unassembled WGS sequence"/>
</dbReference>
<name>A0ACC1JHN8_9FUNG</name>
<sequence>MSRGRGRGRGGARREMSALQTELIGKSLFSKVDEESSVFPEYDVAPGKPPSKEETHIAQLLASYRQTLTTSMFYLQPPAPPRDIERFSDRFYTADANRNPSLRTLKTNLELFPDELHNVISAKKRVKKGKGTGDGSNGLLDALNGAKDDDEDEEKKEGEDDEEMEEVVEEEEEEENDYMDSYFDNGEADDIDGMDDDEGGGEYS</sequence>
<protein>
    <submittedName>
        <fullName evidence="1">Uncharacterized protein</fullName>
    </submittedName>
</protein>
<evidence type="ECO:0000313" key="1">
    <source>
        <dbReference type="EMBL" id="KAJ1951593.1"/>
    </source>
</evidence>
<organism evidence="1 2">
    <name type="scientific">Linderina macrospora</name>
    <dbReference type="NCBI Taxonomy" id="4868"/>
    <lineage>
        <taxon>Eukaryota</taxon>
        <taxon>Fungi</taxon>
        <taxon>Fungi incertae sedis</taxon>
        <taxon>Zoopagomycota</taxon>
        <taxon>Kickxellomycotina</taxon>
        <taxon>Kickxellomycetes</taxon>
        <taxon>Kickxellales</taxon>
        <taxon>Kickxellaceae</taxon>
        <taxon>Linderina</taxon>
    </lineage>
</organism>
<gene>
    <name evidence="1" type="ORF">FBU59_000068</name>
</gene>
<accession>A0ACC1JHN8</accession>
<evidence type="ECO:0000313" key="2">
    <source>
        <dbReference type="Proteomes" id="UP001150603"/>
    </source>
</evidence>
<comment type="caution">
    <text evidence="1">The sequence shown here is derived from an EMBL/GenBank/DDBJ whole genome shotgun (WGS) entry which is preliminary data.</text>
</comment>